<feature type="region of interest" description="Disordered" evidence="7">
    <location>
        <begin position="110"/>
        <end position="159"/>
    </location>
</feature>
<keyword evidence="10" id="KW-1185">Reference proteome</keyword>
<evidence type="ECO:0000256" key="1">
    <source>
        <dbReference type="ARBA" id="ARBA00004123"/>
    </source>
</evidence>
<dbReference type="InterPro" id="IPR001138">
    <property type="entry name" value="Zn2Cys6_DnaBD"/>
</dbReference>
<dbReference type="SMART" id="SM00066">
    <property type="entry name" value="GAL4"/>
    <property type="match status" value="1"/>
</dbReference>
<sequence>MSAHTSQHSHHDDSDGANNSNSGKQGERHSARNPACDLCREKKVRCGREKPTCQNCIAWKTPCTYSERQKRDNEASRNAQRFEEVHDRLDRIESTMSRLLTAFETAQSLRTPAPTPPVFRPTPLPGLDACSPKDPVRIRPGEYSLRLPKPADPRRDMQYLGPSSMLGISIEAGSLAEETLRQKSPAAAGGGGGGGGGSGEGGQADASGEEIAGGAKSSEQVETIGALKKLSSISSNVASWFPYYGHAELRLGAGGASMAIPEREEAEALANEYFRKVHVWFPIFDEARFLENMAKYYAGDPKLSKDRAWLVCFNNVLLFGVFNRTTSRQPVEPGIGRNFFLNGWAAIDDLEVFLAPRLANIQALLTGAVIAIEISRPGLCWSLLSQAARLSQAIGLHRRTPSNTQYTKSELQERRCIFWNVYVLDKCLSLTFGRSTCLPDFDCDTELPEDDGTSPYFKNFLALIQLAKIQSNIYVRLYSASAARMTDEERDNNIATLDLELRNWWAEKKAIFFTPETGASDKPLDVFSRLELRFSYLCSLTLVHRTARPGAASERVCLESARESIVIINEVVESSFDIANSGMIMWLFQYYPFTAFFVLFSAIIRNPSAPTSKEVDFQLMKGLVSYLGRMKEKNEGAAKLLQIASAFTHVAGTFLKNYGKIEQQRGGEHGGKRRRRDAGSDGEETGGITPEDGWLQEGASDGHKVFVRGYGKGFWGTTAFPRDQVEQVFTPETLAASAGTGGGGDASTTASGTAAPTPPAGWAPAGEVDLHPASFLKWPGAGVPDGHMPMDMGVDEAPVFDMDLTALMEEPEGFQMQMEQAAMRGPLEFDWFSWEGSAGGV</sequence>
<keyword evidence="2" id="KW-0479">Metal-binding</keyword>
<feature type="compositionally biased region" description="Low complexity" evidence="7">
    <location>
        <begin position="746"/>
        <end position="755"/>
    </location>
</feature>
<evidence type="ECO:0000256" key="3">
    <source>
        <dbReference type="ARBA" id="ARBA00023015"/>
    </source>
</evidence>
<evidence type="ECO:0000259" key="8">
    <source>
        <dbReference type="PROSITE" id="PS50048"/>
    </source>
</evidence>
<protein>
    <recommendedName>
        <fullName evidence="8">Zn(2)-C6 fungal-type domain-containing protein</fullName>
    </recommendedName>
</protein>
<name>A0A3N4KC14_9PEZI</name>
<dbReference type="Pfam" id="PF04082">
    <property type="entry name" value="Fungal_trans"/>
    <property type="match status" value="1"/>
</dbReference>
<dbReference type="Gene3D" id="4.10.240.10">
    <property type="entry name" value="Zn(2)-C6 fungal-type DNA-binding domain"/>
    <property type="match status" value="1"/>
</dbReference>
<organism evidence="9 10">
    <name type="scientific">Morchella conica CCBAS932</name>
    <dbReference type="NCBI Taxonomy" id="1392247"/>
    <lineage>
        <taxon>Eukaryota</taxon>
        <taxon>Fungi</taxon>
        <taxon>Dikarya</taxon>
        <taxon>Ascomycota</taxon>
        <taxon>Pezizomycotina</taxon>
        <taxon>Pezizomycetes</taxon>
        <taxon>Pezizales</taxon>
        <taxon>Morchellaceae</taxon>
        <taxon>Morchella</taxon>
    </lineage>
</organism>
<dbReference type="GO" id="GO:0000981">
    <property type="term" value="F:DNA-binding transcription factor activity, RNA polymerase II-specific"/>
    <property type="evidence" value="ECO:0007669"/>
    <property type="project" value="InterPro"/>
</dbReference>
<evidence type="ECO:0000256" key="5">
    <source>
        <dbReference type="ARBA" id="ARBA00023163"/>
    </source>
</evidence>
<dbReference type="EMBL" id="ML119169">
    <property type="protein sequence ID" value="RPB08074.1"/>
    <property type="molecule type" value="Genomic_DNA"/>
</dbReference>
<evidence type="ECO:0000256" key="4">
    <source>
        <dbReference type="ARBA" id="ARBA00023125"/>
    </source>
</evidence>
<dbReference type="InterPro" id="IPR036864">
    <property type="entry name" value="Zn2-C6_fun-type_DNA-bd_sf"/>
</dbReference>
<dbReference type="PROSITE" id="PS50048">
    <property type="entry name" value="ZN2_CY6_FUNGAL_2"/>
    <property type="match status" value="1"/>
</dbReference>
<dbReference type="SUPFAM" id="SSF57701">
    <property type="entry name" value="Zn2/Cys6 DNA-binding domain"/>
    <property type="match status" value="1"/>
</dbReference>
<evidence type="ECO:0000256" key="2">
    <source>
        <dbReference type="ARBA" id="ARBA00022723"/>
    </source>
</evidence>
<dbReference type="GO" id="GO:0006351">
    <property type="term" value="P:DNA-templated transcription"/>
    <property type="evidence" value="ECO:0007669"/>
    <property type="project" value="InterPro"/>
</dbReference>
<dbReference type="PANTHER" id="PTHR46910:SF37">
    <property type="entry name" value="ZN(II)2CYS6 TRANSCRIPTION FACTOR (EUROFUNG)"/>
    <property type="match status" value="1"/>
</dbReference>
<dbReference type="InterPro" id="IPR007219">
    <property type="entry name" value="XnlR_reg_dom"/>
</dbReference>
<reference evidence="9 10" key="1">
    <citation type="journal article" date="2018" name="Nat. Ecol. Evol.">
        <title>Pezizomycetes genomes reveal the molecular basis of ectomycorrhizal truffle lifestyle.</title>
        <authorList>
            <person name="Murat C."/>
            <person name="Payen T."/>
            <person name="Noel B."/>
            <person name="Kuo A."/>
            <person name="Morin E."/>
            <person name="Chen J."/>
            <person name="Kohler A."/>
            <person name="Krizsan K."/>
            <person name="Balestrini R."/>
            <person name="Da Silva C."/>
            <person name="Montanini B."/>
            <person name="Hainaut M."/>
            <person name="Levati E."/>
            <person name="Barry K.W."/>
            <person name="Belfiori B."/>
            <person name="Cichocki N."/>
            <person name="Clum A."/>
            <person name="Dockter R.B."/>
            <person name="Fauchery L."/>
            <person name="Guy J."/>
            <person name="Iotti M."/>
            <person name="Le Tacon F."/>
            <person name="Lindquist E.A."/>
            <person name="Lipzen A."/>
            <person name="Malagnac F."/>
            <person name="Mello A."/>
            <person name="Molinier V."/>
            <person name="Miyauchi S."/>
            <person name="Poulain J."/>
            <person name="Riccioni C."/>
            <person name="Rubini A."/>
            <person name="Sitrit Y."/>
            <person name="Splivallo R."/>
            <person name="Traeger S."/>
            <person name="Wang M."/>
            <person name="Zifcakova L."/>
            <person name="Wipf D."/>
            <person name="Zambonelli A."/>
            <person name="Paolocci F."/>
            <person name="Nowrousian M."/>
            <person name="Ottonello S."/>
            <person name="Baldrian P."/>
            <person name="Spatafora J.W."/>
            <person name="Henrissat B."/>
            <person name="Nagy L.G."/>
            <person name="Aury J.M."/>
            <person name="Wincker P."/>
            <person name="Grigoriev I.V."/>
            <person name="Bonfante P."/>
            <person name="Martin F.M."/>
        </authorList>
    </citation>
    <scope>NUCLEOTIDE SEQUENCE [LARGE SCALE GENOMIC DNA]</scope>
    <source>
        <strain evidence="9 10">CCBAS932</strain>
    </source>
</reference>
<feature type="region of interest" description="Disordered" evidence="7">
    <location>
        <begin position="184"/>
        <end position="217"/>
    </location>
</feature>
<comment type="subcellular location">
    <subcellularLocation>
        <location evidence="1">Nucleus</location>
    </subcellularLocation>
</comment>
<dbReference type="PANTHER" id="PTHR46910">
    <property type="entry name" value="TRANSCRIPTION FACTOR PDR1"/>
    <property type="match status" value="1"/>
</dbReference>
<dbReference type="Pfam" id="PF00172">
    <property type="entry name" value="Zn_clus"/>
    <property type="match status" value="1"/>
</dbReference>
<dbReference type="GO" id="GO:0003677">
    <property type="term" value="F:DNA binding"/>
    <property type="evidence" value="ECO:0007669"/>
    <property type="project" value="UniProtKB-KW"/>
</dbReference>
<keyword evidence="5" id="KW-0804">Transcription</keyword>
<dbReference type="SMART" id="SM00906">
    <property type="entry name" value="Fungal_trans"/>
    <property type="match status" value="1"/>
</dbReference>
<evidence type="ECO:0000256" key="6">
    <source>
        <dbReference type="ARBA" id="ARBA00023242"/>
    </source>
</evidence>
<evidence type="ECO:0000313" key="9">
    <source>
        <dbReference type="EMBL" id="RPB08074.1"/>
    </source>
</evidence>
<dbReference type="GO" id="GO:0008270">
    <property type="term" value="F:zinc ion binding"/>
    <property type="evidence" value="ECO:0007669"/>
    <property type="project" value="InterPro"/>
</dbReference>
<dbReference type="GO" id="GO:0005634">
    <property type="term" value="C:nucleus"/>
    <property type="evidence" value="ECO:0007669"/>
    <property type="project" value="UniProtKB-SubCell"/>
</dbReference>
<dbReference type="Proteomes" id="UP000277580">
    <property type="component" value="Unassembled WGS sequence"/>
</dbReference>
<dbReference type="CDD" id="cd12148">
    <property type="entry name" value="fungal_TF_MHR"/>
    <property type="match status" value="1"/>
</dbReference>
<dbReference type="AlphaFoldDB" id="A0A3N4KC14"/>
<dbReference type="OrthoDB" id="103819at2759"/>
<dbReference type="CDD" id="cd00067">
    <property type="entry name" value="GAL4"/>
    <property type="match status" value="1"/>
</dbReference>
<gene>
    <name evidence="9" type="ORF">P167DRAFT_539588</name>
</gene>
<feature type="compositionally biased region" description="Gly residues" evidence="7">
    <location>
        <begin position="188"/>
        <end position="202"/>
    </location>
</feature>
<evidence type="ECO:0000313" key="10">
    <source>
        <dbReference type="Proteomes" id="UP000277580"/>
    </source>
</evidence>
<feature type="region of interest" description="Disordered" evidence="7">
    <location>
        <begin position="1"/>
        <end position="34"/>
    </location>
</feature>
<proteinExistence type="predicted"/>
<keyword evidence="3" id="KW-0805">Transcription regulation</keyword>
<dbReference type="InterPro" id="IPR050987">
    <property type="entry name" value="AtrR-like"/>
</dbReference>
<keyword evidence="4" id="KW-0238">DNA-binding</keyword>
<evidence type="ECO:0000256" key="7">
    <source>
        <dbReference type="SAM" id="MobiDB-lite"/>
    </source>
</evidence>
<dbReference type="InParanoid" id="A0A3N4KC14"/>
<feature type="region of interest" description="Disordered" evidence="7">
    <location>
        <begin position="662"/>
        <end position="697"/>
    </location>
</feature>
<feature type="region of interest" description="Disordered" evidence="7">
    <location>
        <begin position="735"/>
        <end position="759"/>
    </location>
</feature>
<keyword evidence="6" id="KW-0539">Nucleus</keyword>
<dbReference type="PROSITE" id="PS00463">
    <property type="entry name" value="ZN2_CY6_FUNGAL_1"/>
    <property type="match status" value="1"/>
</dbReference>
<feature type="domain" description="Zn(2)-C6 fungal-type" evidence="8">
    <location>
        <begin position="35"/>
        <end position="65"/>
    </location>
</feature>
<accession>A0A3N4KC14</accession>
<feature type="compositionally biased region" description="Pro residues" evidence="7">
    <location>
        <begin position="113"/>
        <end position="124"/>
    </location>
</feature>